<name>A0ABD0YV91_9HEMI</name>
<dbReference type="Pfam" id="PF08403">
    <property type="entry name" value="AA_permease_N"/>
    <property type="match status" value="1"/>
</dbReference>
<feature type="region of interest" description="Disordered" evidence="3">
    <location>
        <begin position="12"/>
        <end position="46"/>
    </location>
</feature>
<keyword evidence="2" id="KW-0813">Transport</keyword>
<evidence type="ECO:0000256" key="1">
    <source>
        <dbReference type="ARBA" id="ARBA00004651"/>
    </source>
</evidence>
<keyword evidence="6" id="KW-1185">Reference proteome</keyword>
<dbReference type="GO" id="GO:0005886">
    <property type="term" value="C:plasma membrane"/>
    <property type="evidence" value="ECO:0007669"/>
    <property type="project" value="UniProtKB-SubCell"/>
</dbReference>
<dbReference type="InterPro" id="IPR013612">
    <property type="entry name" value="AA_permease_N"/>
</dbReference>
<comment type="caution">
    <text evidence="5">The sequence shown here is derived from an EMBL/GenBank/DDBJ whole genome shotgun (WGS) entry which is preliminary data.</text>
</comment>
<feature type="domain" description="Amino acid permease N-terminal" evidence="4">
    <location>
        <begin position="53"/>
        <end position="84"/>
    </location>
</feature>
<dbReference type="EMBL" id="JBFDAA010000002">
    <property type="protein sequence ID" value="KAL1139875.1"/>
    <property type="molecule type" value="Genomic_DNA"/>
</dbReference>
<proteinExistence type="predicted"/>
<evidence type="ECO:0000256" key="2">
    <source>
        <dbReference type="ARBA" id="ARBA00022448"/>
    </source>
</evidence>
<dbReference type="Proteomes" id="UP001558652">
    <property type="component" value="Unassembled WGS sequence"/>
</dbReference>
<gene>
    <name evidence="5" type="ORF">AAG570_006852</name>
</gene>
<dbReference type="AlphaFoldDB" id="A0ABD0YV91"/>
<protein>
    <recommendedName>
        <fullName evidence="4">Amino acid permease N-terminal domain-containing protein</fullName>
    </recommendedName>
</protein>
<comment type="subcellular location">
    <subcellularLocation>
        <location evidence="1">Cell membrane</location>
        <topology evidence="1">Multi-pass membrane protein</topology>
    </subcellularLocation>
</comment>
<evidence type="ECO:0000313" key="5">
    <source>
        <dbReference type="EMBL" id="KAL1139875.1"/>
    </source>
</evidence>
<sequence length="102" mass="10993">MWGRFNVKKAANAVTSSPNGVDNPGLYLGPGDTGGLAPAANKPRGERNSFCTLTLEALPRVDHYKNTKESIKRPSLGELHGEPQYLKGKEYVDRLVARNAGG</sequence>
<evidence type="ECO:0000256" key="3">
    <source>
        <dbReference type="SAM" id="MobiDB-lite"/>
    </source>
</evidence>
<evidence type="ECO:0000259" key="4">
    <source>
        <dbReference type="Pfam" id="PF08403"/>
    </source>
</evidence>
<accession>A0ABD0YV91</accession>
<reference evidence="5 6" key="1">
    <citation type="submission" date="2024-07" db="EMBL/GenBank/DDBJ databases">
        <title>Chromosome-level genome assembly of the water stick insect Ranatra chinensis (Heteroptera: Nepidae).</title>
        <authorList>
            <person name="Liu X."/>
        </authorList>
    </citation>
    <scope>NUCLEOTIDE SEQUENCE [LARGE SCALE GENOMIC DNA]</scope>
    <source>
        <strain evidence="5">Cailab_2021Rc</strain>
        <tissue evidence="5">Muscle</tissue>
    </source>
</reference>
<evidence type="ECO:0000313" key="6">
    <source>
        <dbReference type="Proteomes" id="UP001558652"/>
    </source>
</evidence>
<organism evidence="5 6">
    <name type="scientific">Ranatra chinensis</name>
    <dbReference type="NCBI Taxonomy" id="642074"/>
    <lineage>
        <taxon>Eukaryota</taxon>
        <taxon>Metazoa</taxon>
        <taxon>Ecdysozoa</taxon>
        <taxon>Arthropoda</taxon>
        <taxon>Hexapoda</taxon>
        <taxon>Insecta</taxon>
        <taxon>Pterygota</taxon>
        <taxon>Neoptera</taxon>
        <taxon>Paraneoptera</taxon>
        <taxon>Hemiptera</taxon>
        <taxon>Heteroptera</taxon>
        <taxon>Panheteroptera</taxon>
        <taxon>Nepomorpha</taxon>
        <taxon>Nepidae</taxon>
        <taxon>Ranatrinae</taxon>
        <taxon>Ranatra</taxon>
    </lineage>
</organism>